<dbReference type="Pfam" id="PF13439">
    <property type="entry name" value="Glyco_transf_4"/>
    <property type="match status" value="1"/>
</dbReference>
<accession>A0A7W6IH77</accession>
<sequence>MNGLDLAGIFYKDDEAEMVPSRSMNVVLIIDDLAIGGAQRVFEVQLRTMLNGPYSIRVINLSGPTAASERIRALGIDVVDVQQRKLFDLSSWKRLRSLIQDWRPQIVHAHLNHATITGALLSRLSGARFVVTLHSQGPKAKEWRTYVKNALERAVLCYGSDHIVACGPRVARMQRKRVGHTPMSVIQNRIEPPPPLPREERYQVRSSFGYDSEDLVVISVGRLIVGKGFDILIKAFRGVVHRYPKAKLIIVGGGNEHNHLLQVIHDERLGAHVQLTGSRSDVGRLMAASDIFVLPSLWEGLPMTLLEAMAAGLPVIATDVGDISTVIGDGAGIIVKPGDEQTLAQALCELLREPEIRICMSEKSKSAVREYIDLDAFSNELRAVYFEDADGSTTHDFR</sequence>
<dbReference type="InterPro" id="IPR028098">
    <property type="entry name" value="Glyco_trans_4-like_N"/>
</dbReference>
<dbReference type="EMBL" id="JACIDC010000008">
    <property type="protein sequence ID" value="MBB4040795.1"/>
    <property type="molecule type" value="Genomic_DNA"/>
</dbReference>
<dbReference type="SUPFAM" id="SSF53756">
    <property type="entry name" value="UDP-Glycosyltransferase/glycogen phosphorylase"/>
    <property type="match status" value="1"/>
</dbReference>
<dbReference type="RefSeq" id="WP_084021064.1">
    <property type="nucleotide sequence ID" value="NZ_JACIDC010000008.1"/>
</dbReference>
<dbReference type="Gene3D" id="3.40.50.2000">
    <property type="entry name" value="Glycogen Phosphorylase B"/>
    <property type="match status" value="2"/>
</dbReference>
<protein>
    <submittedName>
        <fullName evidence="3">Glycosyltransferase involved in cell wall biosynthesis</fullName>
    </submittedName>
</protein>
<proteinExistence type="predicted"/>
<organism evidence="3 4">
    <name type="scientific">Microvirga flocculans</name>
    <dbReference type="NCBI Taxonomy" id="217168"/>
    <lineage>
        <taxon>Bacteria</taxon>
        <taxon>Pseudomonadati</taxon>
        <taxon>Pseudomonadota</taxon>
        <taxon>Alphaproteobacteria</taxon>
        <taxon>Hyphomicrobiales</taxon>
        <taxon>Methylobacteriaceae</taxon>
        <taxon>Microvirga</taxon>
    </lineage>
</organism>
<dbReference type="GO" id="GO:0016757">
    <property type="term" value="F:glycosyltransferase activity"/>
    <property type="evidence" value="ECO:0007669"/>
    <property type="project" value="InterPro"/>
</dbReference>
<feature type="domain" description="Glycosyltransferase subfamily 4-like N-terminal" evidence="2">
    <location>
        <begin position="35"/>
        <end position="190"/>
    </location>
</feature>
<dbReference type="Pfam" id="PF00534">
    <property type="entry name" value="Glycos_transf_1"/>
    <property type="match status" value="1"/>
</dbReference>
<dbReference type="Proteomes" id="UP000519439">
    <property type="component" value="Unassembled WGS sequence"/>
</dbReference>
<reference evidence="3 4" key="1">
    <citation type="submission" date="2020-08" db="EMBL/GenBank/DDBJ databases">
        <title>Genomic Encyclopedia of Type Strains, Phase IV (KMG-IV): sequencing the most valuable type-strain genomes for metagenomic binning, comparative biology and taxonomic classification.</title>
        <authorList>
            <person name="Goeker M."/>
        </authorList>
    </citation>
    <scope>NUCLEOTIDE SEQUENCE [LARGE SCALE GENOMIC DNA]</scope>
    <source>
        <strain evidence="3 4">DSM 15743</strain>
    </source>
</reference>
<evidence type="ECO:0000313" key="3">
    <source>
        <dbReference type="EMBL" id="MBB4040795.1"/>
    </source>
</evidence>
<evidence type="ECO:0000313" key="4">
    <source>
        <dbReference type="Proteomes" id="UP000519439"/>
    </source>
</evidence>
<feature type="domain" description="Glycosyl transferase family 1" evidence="1">
    <location>
        <begin position="207"/>
        <end position="365"/>
    </location>
</feature>
<dbReference type="InterPro" id="IPR001296">
    <property type="entry name" value="Glyco_trans_1"/>
</dbReference>
<gene>
    <name evidence="3" type="ORF">GGR34_002454</name>
</gene>
<evidence type="ECO:0000259" key="1">
    <source>
        <dbReference type="Pfam" id="PF00534"/>
    </source>
</evidence>
<dbReference type="PANTHER" id="PTHR12526:SF636">
    <property type="entry name" value="BLL3647 PROTEIN"/>
    <property type="match status" value="1"/>
</dbReference>
<dbReference type="PANTHER" id="PTHR12526">
    <property type="entry name" value="GLYCOSYLTRANSFERASE"/>
    <property type="match status" value="1"/>
</dbReference>
<keyword evidence="3" id="KW-0808">Transferase</keyword>
<name>A0A7W6IH77_9HYPH</name>
<dbReference type="AlphaFoldDB" id="A0A7W6IH77"/>
<keyword evidence="4" id="KW-1185">Reference proteome</keyword>
<evidence type="ECO:0000259" key="2">
    <source>
        <dbReference type="Pfam" id="PF13439"/>
    </source>
</evidence>
<comment type="caution">
    <text evidence="3">The sequence shown here is derived from an EMBL/GenBank/DDBJ whole genome shotgun (WGS) entry which is preliminary data.</text>
</comment>